<dbReference type="Pfam" id="PF04432">
    <property type="entry name" value="FrhB_FdhB_C"/>
    <property type="match status" value="1"/>
</dbReference>
<evidence type="ECO:0000256" key="1">
    <source>
        <dbReference type="SAM" id="MobiDB-lite"/>
    </source>
</evidence>
<protein>
    <submittedName>
        <fullName evidence="3">Coenzyme F420 hydrogenase/dehydrogenase, beta subunit C-terminal domain</fullName>
    </submittedName>
</protein>
<dbReference type="EMBL" id="CP101873">
    <property type="protein sequence ID" value="WMT06464.1"/>
    <property type="molecule type" value="Genomic_DNA"/>
</dbReference>
<dbReference type="AlphaFoldDB" id="A0AAF0P9L3"/>
<dbReference type="Gene3D" id="3.30.70.20">
    <property type="match status" value="1"/>
</dbReference>
<proteinExistence type="predicted"/>
<reference evidence="3 4" key="1">
    <citation type="submission" date="2022-07" db="EMBL/GenBank/DDBJ databases">
        <title>Two temperate virus in Haloterrigena jeotgali A29.</title>
        <authorList>
            <person name="Deng X."/>
        </authorList>
    </citation>
    <scope>NUCLEOTIDE SEQUENCE [LARGE SCALE GENOMIC DNA]</scope>
    <source>
        <strain evidence="3 4">A29</strain>
    </source>
</reference>
<feature type="region of interest" description="Disordered" evidence="1">
    <location>
        <begin position="1"/>
        <end position="36"/>
    </location>
</feature>
<organism evidence="3 4">
    <name type="scientific">Natrinema thermotolerans</name>
    <dbReference type="NCBI Taxonomy" id="121872"/>
    <lineage>
        <taxon>Archaea</taxon>
        <taxon>Methanobacteriati</taxon>
        <taxon>Methanobacteriota</taxon>
        <taxon>Stenosarchaea group</taxon>
        <taxon>Halobacteria</taxon>
        <taxon>Halobacteriales</taxon>
        <taxon>Natrialbaceae</taxon>
        <taxon>Natrinema</taxon>
    </lineage>
</organism>
<dbReference type="GeneID" id="39862710"/>
<dbReference type="Pfam" id="PF04422">
    <property type="entry name" value="FrhB_FdhB_N"/>
    <property type="match status" value="1"/>
</dbReference>
<dbReference type="Proteomes" id="UP001224926">
    <property type="component" value="Chromosome"/>
</dbReference>
<evidence type="ECO:0000313" key="3">
    <source>
        <dbReference type="EMBL" id="WMT06464.1"/>
    </source>
</evidence>
<dbReference type="InterPro" id="IPR007525">
    <property type="entry name" value="FrhB_FdhB_C"/>
</dbReference>
<dbReference type="PROSITE" id="PS51379">
    <property type="entry name" value="4FE4S_FER_2"/>
    <property type="match status" value="2"/>
</dbReference>
<dbReference type="InterPro" id="IPR007516">
    <property type="entry name" value="Co_F420_Hydgase/DH_bsu_N"/>
</dbReference>
<dbReference type="Pfam" id="PF14697">
    <property type="entry name" value="Fer4_21"/>
    <property type="match status" value="1"/>
</dbReference>
<dbReference type="GO" id="GO:0052592">
    <property type="term" value="F:oxidoreductase activity, acting on CH or CH2 groups, with an iron-sulfur protein as acceptor"/>
    <property type="evidence" value="ECO:0007669"/>
    <property type="project" value="TreeGrafter"/>
</dbReference>
<feature type="region of interest" description="Disordered" evidence="1">
    <location>
        <begin position="209"/>
        <end position="233"/>
    </location>
</feature>
<feature type="compositionally biased region" description="Basic and acidic residues" evidence="1">
    <location>
        <begin position="415"/>
        <end position="425"/>
    </location>
</feature>
<dbReference type="InterPro" id="IPR017896">
    <property type="entry name" value="4Fe4S_Fe-S-bd"/>
</dbReference>
<sequence>MSGTDPAATDGPRPGVPQAGVKGIGEDPREQDRDVAEAPGKIWFRDLDEAVIEADRCIQCASCVAACPSDSIGIDEDEGRPTLVKMCTGCSRCWDFCPRSGLRYERHLELTQEERGLAEPGTYAARATDEAANAGQDGGVVTALLAELIEAGEIDGAVVAREQEDEPLRGEAVLATSREELLAAGGSIYNQTMGLGQLDELLADADLGSEAHGASDSRAASETTRETDDPDLALVGTPCMIQGATALDRYDHEPADPIALTVALMCTRSFEHSRLVSRLETFDVDPAAVDTLDISDGQLRATDAAGETLLETDVDAFDAAGLRGCDECADFVGGAADISVGNVGSPDGETTVVVRTETGESAWETAAPALETAAIDRPGTLEKLADWNRRRAESILPREYDPEAGIGITYEHHRESYDGTDREPEPLNPARVHQYEEWC</sequence>
<feature type="compositionally biased region" description="Basic and acidic residues" evidence="1">
    <location>
        <begin position="24"/>
        <end position="36"/>
    </location>
</feature>
<dbReference type="PANTHER" id="PTHR31332:SF0">
    <property type="entry name" value="7-HYDROXYMETHYL CHLOROPHYLL A REDUCTASE, CHLOROPLASTIC"/>
    <property type="match status" value="1"/>
</dbReference>
<gene>
    <name evidence="3" type="ORF">NP511_13835</name>
</gene>
<dbReference type="RefSeq" id="WP_049965970.1">
    <property type="nucleotide sequence ID" value="NZ_CP101873.1"/>
</dbReference>
<name>A0AAF0P9L3_9EURY</name>
<dbReference type="PANTHER" id="PTHR31332">
    <property type="entry name" value="7-HYDROXYMETHYL CHLOROPHYLL A REDUCTASE, CHLOROPLASTIC"/>
    <property type="match status" value="1"/>
</dbReference>
<accession>A0AAF0P9L3</accession>
<evidence type="ECO:0000313" key="4">
    <source>
        <dbReference type="Proteomes" id="UP001224926"/>
    </source>
</evidence>
<evidence type="ECO:0000259" key="2">
    <source>
        <dbReference type="PROSITE" id="PS51379"/>
    </source>
</evidence>
<dbReference type="InterPro" id="IPR017900">
    <property type="entry name" value="4Fe4S_Fe_S_CS"/>
</dbReference>
<feature type="region of interest" description="Disordered" evidence="1">
    <location>
        <begin position="415"/>
        <end position="439"/>
    </location>
</feature>
<feature type="domain" description="4Fe-4S ferredoxin-type" evidence="2">
    <location>
        <begin position="48"/>
        <end position="77"/>
    </location>
</feature>
<keyword evidence="4" id="KW-1185">Reference proteome</keyword>
<dbReference type="GeneID" id="84215042"/>
<feature type="domain" description="4Fe-4S ferredoxin-type" evidence="2">
    <location>
        <begin position="79"/>
        <end position="107"/>
    </location>
</feature>
<dbReference type="PROSITE" id="PS00198">
    <property type="entry name" value="4FE4S_FER_1"/>
    <property type="match status" value="2"/>
</dbReference>
<dbReference type="SUPFAM" id="SSF54862">
    <property type="entry name" value="4Fe-4S ferredoxins"/>
    <property type="match status" value="1"/>
</dbReference>
<dbReference type="InterPro" id="IPR045220">
    <property type="entry name" value="FRHB/FDHB/HCAR-like"/>
</dbReference>